<proteinExistence type="predicted"/>
<reference evidence="1" key="1">
    <citation type="submission" date="2023-06" db="EMBL/GenBank/DDBJ databases">
        <authorList>
            <consortium name="Lawrence Berkeley National Laboratory"/>
            <person name="Ahrendt S."/>
            <person name="Sahu N."/>
            <person name="Indic B."/>
            <person name="Wong-Bajracharya J."/>
            <person name="Merenyi Z."/>
            <person name="Ke H.-M."/>
            <person name="Monk M."/>
            <person name="Kocsube S."/>
            <person name="Drula E."/>
            <person name="Lipzen A."/>
            <person name="Balint B."/>
            <person name="Henrissat B."/>
            <person name="Andreopoulos B."/>
            <person name="Martin F.M."/>
            <person name="Harder C.B."/>
            <person name="Rigling D."/>
            <person name="Ford K.L."/>
            <person name="Foster G.D."/>
            <person name="Pangilinan J."/>
            <person name="Papanicolaou A."/>
            <person name="Barry K."/>
            <person name="LaButti K."/>
            <person name="Viragh M."/>
            <person name="Koriabine M."/>
            <person name="Yan M."/>
            <person name="Riley R."/>
            <person name="Champramary S."/>
            <person name="Plett K.L."/>
            <person name="Tsai I.J."/>
            <person name="Slot J."/>
            <person name="Sipos G."/>
            <person name="Plett J."/>
            <person name="Nagy L.G."/>
            <person name="Grigoriev I.V."/>
        </authorList>
    </citation>
    <scope>NUCLEOTIDE SEQUENCE</scope>
    <source>
        <strain evidence="1">ICMP 16352</strain>
    </source>
</reference>
<dbReference type="AlphaFoldDB" id="A0AA39NS22"/>
<sequence length="78" mass="8719">MYVSLLLSISSCTASDPTYSFQFNLALLILYRGLDDNPPYPPTQRHIILPFVVFRQTRGSSTCIAYISDDSVGIICQN</sequence>
<dbReference type="EMBL" id="JAUEPR010000058">
    <property type="protein sequence ID" value="KAK0470812.1"/>
    <property type="molecule type" value="Genomic_DNA"/>
</dbReference>
<accession>A0AA39NS22</accession>
<name>A0AA39NS22_9AGAR</name>
<keyword evidence="2" id="KW-1185">Reference proteome</keyword>
<evidence type="ECO:0000313" key="2">
    <source>
        <dbReference type="Proteomes" id="UP001175227"/>
    </source>
</evidence>
<gene>
    <name evidence="1" type="ORF">IW261DRAFT_1514749</name>
</gene>
<organism evidence="1 2">
    <name type="scientific">Armillaria novae-zelandiae</name>
    <dbReference type="NCBI Taxonomy" id="153914"/>
    <lineage>
        <taxon>Eukaryota</taxon>
        <taxon>Fungi</taxon>
        <taxon>Dikarya</taxon>
        <taxon>Basidiomycota</taxon>
        <taxon>Agaricomycotina</taxon>
        <taxon>Agaricomycetes</taxon>
        <taxon>Agaricomycetidae</taxon>
        <taxon>Agaricales</taxon>
        <taxon>Marasmiineae</taxon>
        <taxon>Physalacriaceae</taxon>
        <taxon>Armillaria</taxon>
    </lineage>
</organism>
<comment type="caution">
    <text evidence="1">The sequence shown here is derived from an EMBL/GenBank/DDBJ whole genome shotgun (WGS) entry which is preliminary data.</text>
</comment>
<evidence type="ECO:0000313" key="1">
    <source>
        <dbReference type="EMBL" id="KAK0470812.1"/>
    </source>
</evidence>
<dbReference type="Proteomes" id="UP001175227">
    <property type="component" value="Unassembled WGS sequence"/>
</dbReference>
<protein>
    <submittedName>
        <fullName evidence="1">Uncharacterized protein</fullName>
    </submittedName>
</protein>